<evidence type="ECO:0000313" key="4">
    <source>
        <dbReference type="EMBL" id="PWF23821.1"/>
    </source>
</evidence>
<dbReference type="PANTHER" id="PTHR40841">
    <property type="entry name" value="SIDEROPHORE TRIACETYLFUSARININE C ESTERASE"/>
    <property type="match status" value="1"/>
</dbReference>
<reference evidence="5" key="1">
    <citation type="submission" date="2018-05" db="EMBL/GenBank/DDBJ databases">
        <authorList>
            <person name="Li Y."/>
        </authorList>
    </citation>
    <scope>NUCLEOTIDE SEQUENCE [LARGE SCALE GENOMIC DNA]</scope>
    <source>
        <strain evidence="5">3d-2-2</strain>
    </source>
</reference>
<name>A0A2V1K101_9BURK</name>
<comment type="caution">
    <text evidence="4">The sequence shown here is derived from an EMBL/GenBank/DDBJ whole genome shotgun (WGS) entry which is preliminary data.</text>
</comment>
<comment type="similarity">
    <text evidence="1">Belongs to the esterase D family.</text>
</comment>
<keyword evidence="3" id="KW-0732">Signal</keyword>
<sequence length="314" mass="34227">MNIKIFFELRSWNLYRIMLGCAALSIMQAGPALAANTDTPTQPSASTPVALPNTQEFSLQDANGKPYRIFVAVPPGDAPTQGYGTLTLLDGNAYFATAAEAMRMIQTFPEFVQDGAKQQAQPVLVVGVAYPGDALFDGPRRSWDFLPPARNPEHIERLRGAEPGGADAFLAFLTETLRPALAARWPLRNDLHTLAGHSLGGYFTLHALASQPAAFQRYAAISPSTWWDDLRIATDLAQAPASEARVLLEVAEDEWPGYPDYSTVMRDGARAVRDTLTQKGPDAGTLRYREIPGADHMTTPVVSMPDIVRFATRP</sequence>
<proteinExistence type="inferred from homology"/>
<organism evidence="4 5">
    <name type="scientific">Corticimicrobacter populi</name>
    <dbReference type="NCBI Taxonomy" id="2175229"/>
    <lineage>
        <taxon>Bacteria</taxon>
        <taxon>Pseudomonadati</taxon>
        <taxon>Pseudomonadota</taxon>
        <taxon>Betaproteobacteria</taxon>
        <taxon>Burkholderiales</taxon>
        <taxon>Alcaligenaceae</taxon>
        <taxon>Corticimicrobacter</taxon>
    </lineage>
</organism>
<dbReference type="Pfam" id="PF00756">
    <property type="entry name" value="Esterase"/>
    <property type="match status" value="1"/>
</dbReference>
<gene>
    <name evidence="4" type="ORF">DD235_05625</name>
</gene>
<evidence type="ECO:0000256" key="2">
    <source>
        <dbReference type="ARBA" id="ARBA00022801"/>
    </source>
</evidence>
<keyword evidence="5" id="KW-1185">Reference proteome</keyword>
<dbReference type="SUPFAM" id="SSF53474">
    <property type="entry name" value="alpha/beta-Hydrolases"/>
    <property type="match status" value="1"/>
</dbReference>
<dbReference type="InterPro" id="IPR052558">
    <property type="entry name" value="Siderophore_Hydrolase_D"/>
</dbReference>
<feature type="signal peptide" evidence="3">
    <location>
        <begin position="1"/>
        <end position="34"/>
    </location>
</feature>
<keyword evidence="2" id="KW-0378">Hydrolase</keyword>
<dbReference type="InterPro" id="IPR029058">
    <property type="entry name" value="AB_hydrolase_fold"/>
</dbReference>
<evidence type="ECO:0000313" key="5">
    <source>
        <dbReference type="Proteomes" id="UP000245212"/>
    </source>
</evidence>
<dbReference type="InterPro" id="IPR000801">
    <property type="entry name" value="Esterase-like"/>
</dbReference>
<evidence type="ECO:0000256" key="3">
    <source>
        <dbReference type="SAM" id="SignalP"/>
    </source>
</evidence>
<evidence type="ECO:0008006" key="6">
    <source>
        <dbReference type="Google" id="ProtNLM"/>
    </source>
</evidence>
<dbReference type="Gene3D" id="3.40.50.1820">
    <property type="entry name" value="alpha/beta hydrolase"/>
    <property type="match status" value="1"/>
</dbReference>
<feature type="chain" id="PRO_5016052655" description="Esterase" evidence="3">
    <location>
        <begin position="35"/>
        <end position="314"/>
    </location>
</feature>
<dbReference type="Proteomes" id="UP000245212">
    <property type="component" value="Unassembled WGS sequence"/>
</dbReference>
<evidence type="ECO:0000256" key="1">
    <source>
        <dbReference type="ARBA" id="ARBA00005622"/>
    </source>
</evidence>
<dbReference type="RefSeq" id="WP_109061099.1">
    <property type="nucleotide sequence ID" value="NZ_QETA01000002.1"/>
</dbReference>
<dbReference type="PANTHER" id="PTHR40841:SF2">
    <property type="entry name" value="SIDEROPHORE-DEGRADING ESTERASE (EUROFUNG)"/>
    <property type="match status" value="1"/>
</dbReference>
<dbReference type="AlphaFoldDB" id="A0A2V1K101"/>
<dbReference type="EMBL" id="QETA01000002">
    <property type="protein sequence ID" value="PWF23821.1"/>
    <property type="molecule type" value="Genomic_DNA"/>
</dbReference>
<protein>
    <recommendedName>
        <fullName evidence="6">Esterase</fullName>
    </recommendedName>
</protein>
<accession>A0A2V1K101</accession>
<dbReference type="GO" id="GO:0016788">
    <property type="term" value="F:hydrolase activity, acting on ester bonds"/>
    <property type="evidence" value="ECO:0007669"/>
    <property type="project" value="TreeGrafter"/>
</dbReference>